<dbReference type="AlphaFoldDB" id="A0A6B0YU34"/>
<feature type="transmembrane region" description="Helical" evidence="1">
    <location>
        <begin position="136"/>
        <end position="154"/>
    </location>
</feature>
<keyword evidence="1" id="KW-1133">Transmembrane helix</keyword>
<evidence type="ECO:0000313" key="2">
    <source>
        <dbReference type="EMBL" id="MXY93519.1"/>
    </source>
</evidence>
<organism evidence="2">
    <name type="scientific">Caldilineaceae bacterium SB0664_bin_27</name>
    <dbReference type="NCBI Taxonomy" id="2605260"/>
    <lineage>
        <taxon>Bacteria</taxon>
        <taxon>Bacillati</taxon>
        <taxon>Chloroflexota</taxon>
        <taxon>Caldilineae</taxon>
        <taxon>Caldilineales</taxon>
        <taxon>Caldilineaceae</taxon>
    </lineage>
</organism>
<dbReference type="EMBL" id="VXRG01000072">
    <property type="protein sequence ID" value="MXY93519.1"/>
    <property type="molecule type" value="Genomic_DNA"/>
</dbReference>
<keyword evidence="1" id="KW-0812">Transmembrane</keyword>
<accession>A0A6B0YU34</accession>
<sequence length="176" mass="19262">MLDLASPDVLRVAIGTACFAIGAWLGTLFPDIDRFGIFRLRHRSIVTHSFLMPALLWAVLIFTSAEWVEWFIPGFAAGVALHLAFDLFPQKWRGFALVDVPKLGRSTRTVSTVLLFSNLFLCVIISVSIFPEYGPAGIFAYAATLTALYLYGLLAKKEHFAAGPLLTILTLGGDAL</sequence>
<feature type="transmembrane region" description="Helical" evidence="1">
    <location>
        <begin position="12"/>
        <end position="32"/>
    </location>
</feature>
<evidence type="ECO:0000256" key="1">
    <source>
        <dbReference type="SAM" id="Phobius"/>
    </source>
</evidence>
<comment type="caution">
    <text evidence="2">The sequence shown here is derived from an EMBL/GenBank/DDBJ whole genome shotgun (WGS) entry which is preliminary data.</text>
</comment>
<proteinExistence type="predicted"/>
<feature type="transmembrane region" description="Helical" evidence="1">
    <location>
        <begin position="109"/>
        <end position="130"/>
    </location>
</feature>
<keyword evidence="1" id="KW-0472">Membrane</keyword>
<dbReference type="InterPro" id="IPR007404">
    <property type="entry name" value="YdjM-like"/>
</dbReference>
<feature type="transmembrane region" description="Helical" evidence="1">
    <location>
        <begin position="44"/>
        <end position="64"/>
    </location>
</feature>
<reference evidence="2" key="1">
    <citation type="submission" date="2019-09" db="EMBL/GenBank/DDBJ databases">
        <title>Characterisation of the sponge microbiome using genome-centric metagenomics.</title>
        <authorList>
            <person name="Engelberts J.P."/>
            <person name="Robbins S.J."/>
            <person name="De Goeij J.M."/>
            <person name="Aranda M."/>
            <person name="Bell S.C."/>
            <person name="Webster N.S."/>
        </authorList>
    </citation>
    <scope>NUCLEOTIDE SEQUENCE</scope>
    <source>
        <strain evidence="2">SB0664_bin_27</strain>
    </source>
</reference>
<protein>
    <submittedName>
        <fullName evidence="2">Uncharacterized protein</fullName>
    </submittedName>
</protein>
<name>A0A6B0YU34_9CHLR</name>
<feature type="transmembrane region" description="Helical" evidence="1">
    <location>
        <begin position="70"/>
        <end position="88"/>
    </location>
</feature>
<gene>
    <name evidence="2" type="ORF">F4Y42_08735</name>
</gene>
<dbReference type="Pfam" id="PF04307">
    <property type="entry name" value="YdjM"/>
    <property type="match status" value="1"/>
</dbReference>